<dbReference type="PANTHER" id="PTHR13604">
    <property type="entry name" value="DC12-RELATED"/>
    <property type="match status" value="1"/>
</dbReference>
<comment type="similarity">
    <text evidence="1 8">Belongs to the SOS response-associated peptidase family.</text>
</comment>
<dbReference type="EC" id="3.4.-.-" evidence="8"/>
<dbReference type="Gene3D" id="3.90.1680.10">
    <property type="entry name" value="SOS response associated peptidase-like"/>
    <property type="match status" value="1"/>
</dbReference>
<keyword evidence="7" id="KW-0456">Lyase</keyword>
<keyword evidence="6" id="KW-0238">DNA-binding</keyword>
<dbReference type="RefSeq" id="WP_347306413.1">
    <property type="nucleotide sequence ID" value="NZ_JBAJEX010000001.1"/>
</dbReference>
<evidence type="ECO:0000256" key="4">
    <source>
        <dbReference type="ARBA" id="ARBA00022801"/>
    </source>
</evidence>
<feature type="region of interest" description="Disordered" evidence="9">
    <location>
        <begin position="199"/>
        <end position="221"/>
    </location>
</feature>
<dbReference type="Proteomes" id="UP001482231">
    <property type="component" value="Unassembled WGS sequence"/>
</dbReference>
<evidence type="ECO:0000256" key="9">
    <source>
        <dbReference type="SAM" id="MobiDB-lite"/>
    </source>
</evidence>
<keyword evidence="4 8" id="KW-0378">Hydrolase</keyword>
<evidence type="ECO:0000313" key="11">
    <source>
        <dbReference type="Proteomes" id="UP001482231"/>
    </source>
</evidence>
<evidence type="ECO:0000256" key="3">
    <source>
        <dbReference type="ARBA" id="ARBA00022763"/>
    </source>
</evidence>
<feature type="compositionally biased region" description="Basic and acidic residues" evidence="9">
    <location>
        <begin position="211"/>
        <end position="221"/>
    </location>
</feature>
<proteinExistence type="inferred from homology"/>
<evidence type="ECO:0000256" key="2">
    <source>
        <dbReference type="ARBA" id="ARBA00022670"/>
    </source>
</evidence>
<evidence type="ECO:0000256" key="8">
    <source>
        <dbReference type="RuleBase" id="RU364100"/>
    </source>
</evidence>
<gene>
    <name evidence="10" type="ORF">V6E02_01395</name>
</gene>
<evidence type="ECO:0000256" key="6">
    <source>
        <dbReference type="ARBA" id="ARBA00023125"/>
    </source>
</evidence>
<keyword evidence="5" id="KW-0190">Covalent protein-DNA linkage</keyword>
<keyword evidence="2 8" id="KW-0645">Protease</keyword>
<dbReference type="InterPro" id="IPR003738">
    <property type="entry name" value="SRAP"/>
</dbReference>
<dbReference type="SUPFAM" id="SSF143081">
    <property type="entry name" value="BB1717-like"/>
    <property type="match status" value="1"/>
</dbReference>
<evidence type="ECO:0000313" key="10">
    <source>
        <dbReference type="EMBL" id="MEO1765876.1"/>
    </source>
</evidence>
<accession>A0ABV0EB77</accession>
<dbReference type="EMBL" id="JBAJEX010000001">
    <property type="protein sequence ID" value="MEO1765876.1"/>
    <property type="molecule type" value="Genomic_DNA"/>
</dbReference>
<dbReference type="Pfam" id="PF02586">
    <property type="entry name" value="SRAP"/>
    <property type="match status" value="1"/>
</dbReference>
<name>A0ABV0EB77_9BURK</name>
<evidence type="ECO:0000256" key="7">
    <source>
        <dbReference type="ARBA" id="ARBA00023239"/>
    </source>
</evidence>
<evidence type="ECO:0000256" key="1">
    <source>
        <dbReference type="ARBA" id="ARBA00008136"/>
    </source>
</evidence>
<comment type="caution">
    <text evidence="10">The sequence shown here is derived from an EMBL/GenBank/DDBJ whole genome shotgun (WGS) entry which is preliminary data.</text>
</comment>
<sequence>MCGRYTLTTPDLAPIGAVLGVTLPAVPVSYNIAPSLPVPIIRVGARGGYELAWVKWGLVPHWAKEPRSEYSTINARAETVSVKPAFRDAFRRRRCLIPADGFYEWQKQGTGKQPWYIHRKDRQPFAFAGLWERWQGGDEALETCAIIVTEANALIRPIHGRMPVILPPETYRAWLDPATPTQTLLPLLAPYSADELTAEPVSARVNNPRNDGPELIRPLDS</sequence>
<dbReference type="PANTHER" id="PTHR13604:SF0">
    <property type="entry name" value="ABASIC SITE PROCESSING PROTEIN HMCES"/>
    <property type="match status" value="1"/>
</dbReference>
<protein>
    <recommendedName>
        <fullName evidence="8">Abasic site processing protein</fullName>
        <ecNumber evidence="8">3.4.-.-</ecNumber>
    </recommendedName>
</protein>
<keyword evidence="11" id="KW-1185">Reference proteome</keyword>
<organism evidence="10 11">
    <name type="scientific">Thiobacter aerophilum</name>
    <dbReference type="NCBI Taxonomy" id="3121275"/>
    <lineage>
        <taxon>Bacteria</taxon>
        <taxon>Pseudomonadati</taxon>
        <taxon>Pseudomonadota</taxon>
        <taxon>Betaproteobacteria</taxon>
        <taxon>Burkholderiales</taxon>
        <taxon>Thiobacteraceae</taxon>
        <taxon>Thiobacter</taxon>
    </lineage>
</organism>
<evidence type="ECO:0000256" key="5">
    <source>
        <dbReference type="ARBA" id="ARBA00023124"/>
    </source>
</evidence>
<dbReference type="InterPro" id="IPR036590">
    <property type="entry name" value="SRAP-like"/>
</dbReference>
<reference evidence="10 11" key="1">
    <citation type="submission" date="2024-02" db="EMBL/GenBank/DDBJ databases">
        <title>New thermophilic sulfur-oxidizing bacteria from a hot springs of the Uzon caldera (Kamchatka, Russia).</title>
        <authorList>
            <person name="Dukat A.M."/>
            <person name="Elcheninov A.G."/>
            <person name="Frolov E.N."/>
        </authorList>
    </citation>
    <scope>NUCLEOTIDE SEQUENCE [LARGE SCALE GENOMIC DNA]</scope>
    <source>
        <strain evidence="10 11">AK1</strain>
    </source>
</reference>
<keyword evidence="3" id="KW-0227">DNA damage</keyword>